<gene>
    <name evidence="1" type="ORF">MNBD_ALPHA01-2325</name>
</gene>
<proteinExistence type="predicted"/>
<organism evidence="1">
    <name type="scientific">hydrothermal vent metagenome</name>
    <dbReference type="NCBI Taxonomy" id="652676"/>
    <lineage>
        <taxon>unclassified sequences</taxon>
        <taxon>metagenomes</taxon>
        <taxon>ecological metagenomes</taxon>
    </lineage>
</organism>
<accession>A0A3B0SBE5</accession>
<reference evidence="1" key="1">
    <citation type="submission" date="2018-06" db="EMBL/GenBank/DDBJ databases">
        <authorList>
            <person name="Zhirakovskaya E."/>
        </authorList>
    </citation>
    <scope>NUCLEOTIDE SEQUENCE</scope>
</reference>
<evidence type="ECO:0008006" key="2">
    <source>
        <dbReference type="Google" id="ProtNLM"/>
    </source>
</evidence>
<name>A0A3B0SBE5_9ZZZZ</name>
<sequence length="160" mass="18459">MEDDHSRLTENQGFLVSFFDGKTGGDRLACRNDLNPAEIIDFLPYVSLFELSLDEQATVKDIKCRLFGTGLVNFYGEWTGKTIRNNDSSDDLKNIHPNTHDRLIGMINKMIRVRKPVTLYSEQVSEDRSYWQIRNLAIPFAKNGHDIDMLFMYTELTCKS</sequence>
<dbReference type="EMBL" id="UOEJ01000127">
    <property type="protein sequence ID" value="VAW00062.1"/>
    <property type="molecule type" value="Genomic_DNA"/>
</dbReference>
<evidence type="ECO:0000313" key="1">
    <source>
        <dbReference type="EMBL" id="VAW00062.1"/>
    </source>
</evidence>
<dbReference type="AlphaFoldDB" id="A0A3B0SBE5"/>
<protein>
    <recommendedName>
        <fullName evidence="2">PAS domain-containing protein</fullName>
    </recommendedName>
</protein>